<dbReference type="Pfam" id="PF00646">
    <property type="entry name" value="F-box"/>
    <property type="match status" value="1"/>
</dbReference>
<feature type="domain" description="F-box" evidence="1">
    <location>
        <begin position="2"/>
        <end position="38"/>
    </location>
</feature>
<dbReference type="InterPro" id="IPR053781">
    <property type="entry name" value="F-box_AtFBL13-like"/>
</dbReference>
<dbReference type="InterPro" id="IPR050232">
    <property type="entry name" value="FBL13/AtMIF1-like"/>
</dbReference>
<name>A0A397Y944_BRACM</name>
<gene>
    <name evidence="2" type="ORF">BRARA_H00758</name>
</gene>
<dbReference type="PROSITE" id="PS50181">
    <property type="entry name" value="FBOX"/>
    <property type="match status" value="1"/>
</dbReference>
<dbReference type="InterPro" id="IPR001810">
    <property type="entry name" value="F-box_dom"/>
</dbReference>
<dbReference type="SMART" id="SM00579">
    <property type="entry name" value="FBD"/>
    <property type="match status" value="1"/>
</dbReference>
<accession>A0A397Y944</accession>
<dbReference type="AlphaFoldDB" id="A0A397Y944"/>
<dbReference type="SUPFAM" id="SSF81383">
    <property type="entry name" value="F-box domain"/>
    <property type="match status" value="1"/>
</dbReference>
<sequence length="428" mass="49225">MMDRISNLSDDLLLKIFSYLPTKYVVTTTLLSKRWKSVWTMVPRFDFDDGFELDPSRYETFTNHVGRTMSLRTSPVLESLRFDVGPCCSTQDMVTWIRTGMVQGVHELEIFHTEEHLKEHRPIKLPKSLYTYQKLEVLKLTYSIGLDVPVDVWLPSLKTLHLISVKYETKDCHSRLLSGCPVLEELVLDKSLNSHSLRTFYVEMPSLQRLSVVDVCEEPNYGLDGLHMTVINAPSLKYLNFVDYHDDLCLCENMPEVVVANVKVVYNSPEKLLGSIPLVKRLCLCLPASLLLSCFGFYHLVHLELCAASRGWWDLLTWMLESSPKLKVLKICVCNELPCTTKSIRGHWKGPSSVPECLMSHLHTFKWKNYNTKDEEKKIVAYILNHARQLKIVGISGSRYYSKEERLKKLNELVSLPRASSSCQLLMD</sequence>
<dbReference type="Pfam" id="PF08387">
    <property type="entry name" value="FBD"/>
    <property type="match status" value="1"/>
</dbReference>
<dbReference type="SUPFAM" id="SSF52047">
    <property type="entry name" value="RNI-like"/>
    <property type="match status" value="1"/>
</dbReference>
<dbReference type="EMBL" id="CM010635">
    <property type="protein sequence ID" value="RID49999.1"/>
    <property type="molecule type" value="Genomic_DNA"/>
</dbReference>
<dbReference type="Gene3D" id="1.20.1280.50">
    <property type="match status" value="1"/>
</dbReference>
<dbReference type="CDD" id="cd22160">
    <property type="entry name" value="F-box_AtFBL13-like"/>
    <property type="match status" value="1"/>
</dbReference>
<dbReference type="InterPro" id="IPR006566">
    <property type="entry name" value="FBD"/>
</dbReference>
<dbReference type="InterPro" id="IPR032675">
    <property type="entry name" value="LRR_dom_sf"/>
</dbReference>
<dbReference type="InterPro" id="IPR036047">
    <property type="entry name" value="F-box-like_dom_sf"/>
</dbReference>
<dbReference type="Proteomes" id="UP000264353">
    <property type="component" value="Chromosome A8"/>
</dbReference>
<evidence type="ECO:0000313" key="2">
    <source>
        <dbReference type="EMBL" id="RID49999.1"/>
    </source>
</evidence>
<dbReference type="PANTHER" id="PTHR31900:SF34">
    <property type="entry name" value="EMB|CAB62440.1-RELATED"/>
    <property type="match status" value="1"/>
</dbReference>
<protein>
    <recommendedName>
        <fullName evidence="1">F-box domain-containing protein</fullName>
    </recommendedName>
</protein>
<dbReference type="InterPro" id="IPR055411">
    <property type="entry name" value="LRR_FXL15/At3g58940/PEG3-like"/>
</dbReference>
<dbReference type="Pfam" id="PF24758">
    <property type="entry name" value="LRR_At5g56370"/>
    <property type="match status" value="1"/>
</dbReference>
<dbReference type="SMART" id="SM00256">
    <property type="entry name" value="FBOX"/>
    <property type="match status" value="1"/>
</dbReference>
<organism evidence="2 3">
    <name type="scientific">Brassica campestris</name>
    <name type="common">Field mustard</name>
    <dbReference type="NCBI Taxonomy" id="3711"/>
    <lineage>
        <taxon>Eukaryota</taxon>
        <taxon>Viridiplantae</taxon>
        <taxon>Streptophyta</taxon>
        <taxon>Embryophyta</taxon>
        <taxon>Tracheophyta</taxon>
        <taxon>Spermatophyta</taxon>
        <taxon>Magnoliopsida</taxon>
        <taxon>eudicotyledons</taxon>
        <taxon>Gunneridae</taxon>
        <taxon>Pentapetalae</taxon>
        <taxon>rosids</taxon>
        <taxon>malvids</taxon>
        <taxon>Brassicales</taxon>
        <taxon>Brassicaceae</taxon>
        <taxon>Brassiceae</taxon>
        <taxon>Brassica</taxon>
    </lineage>
</organism>
<dbReference type="PANTHER" id="PTHR31900">
    <property type="entry name" value="F-BOX/RNI SUPERFAMILY PROTEIN-RELATED"/>
    <property type="match status" value="1"/>
</dbReference>
<evidence type="ECO:0000313" key="3">
    <source>
        <dbReference type="Proteomes" id="UP000264353"/>
    </source>
</evidence>
<proteinExistence type="predicted"/>
<evidence type="ECO:0000259" key="1">
    <source>
        <dbReference type="PROSITE" id="PS50181"/>
    </source>
</evidence>
<reference evidence="2 3" key="1">
    <citation type="submission" date="2018-06" db="EMBL/GenBank/DDBJ databases">
        <title>WGS assembly of Brassica rapa FPsc.</title>
        <authorList>
            <person name="Bowman J."/>
            <person name="Kohchi T."/>
            <person name="Yamato K."/>
            <person name="Jenkins J."/>
            <person name="Shu S."/>
            <person name="Ishizaki K."/>
            <person name="Yamaoka S."/>
            <person name="Nishihama R."/>
            <person name="Nakamura Y."/>
            <person name="Berger F."/>
            <person name="Adam C."/>
            <person name="Aki S."/>
            <person name="Althoff F."/>
            <person name="Araki T."/>
            <person name="Arteaga-Vazquez M."/>
            <person name="Balasubrmanian S."/>
            <person name="Bauer D."/>
            <person name="Boehm C."/>
            <person name="Briginshaw L."/>
            <person name="Caballero-Perez J."/>
            <person name="Catarino B."/>
            <person name="Chen F."/>
            <person name="Chiyoda S."/>
            <person name="Chovatia M."/>
            <person name="Davies K."/>
            <person name="Delmans M."/>
            <person name="Demura T."/>
            <person name="Dierschke T."/>
            <person name="Dolan L."/>
            <person name="Dorantes-Acosta A."/>
            <person name="Eklund D."/>
            <person name="Florent S."/>
            <person name="Flores-Sandoval E."/>
            <person name="Fujiyama A."/>
            <person name="Fukuzawa H."/>
            <person name="Galik B."/>
            <person name="Grimanelli D."/>
            <person name="Grimwood J."/>
            <person name="Grossniklaus U."/>
            <person name="Hamada T."/>
            <person name="Haseloff J."/>
            <person name="Hetherington A."/>
            <person name="Higo A."/>
            <person name="Hirakawa Y."/>
            <person name="Hundley H."/>
            <person name="Ikeda Y."/>
            <person name="Inoue K."/>
            <person name="Inoue S."/>
            <person name="Ishida S."/>
            <person name="Jia Q."/>
            <person name="Kakita M."/>
            <person name="Kanazawa T."/>
            <person name="Kawai Y."/>
            <person name="Kawashima T."/>
            <person name="Kennedy M."/>
            <person name="Kinose K."/>
            <person name="Kinoshita T."/>
            <person name="Kohara Y."/>
            <person name="Koide E."/>
            <person name="Komatsu K."/>
            <person name="Kopischke S."/>
            <person name="Kubo M."/>
            <person name="Kyozuka J."/>
            <person name="Lagercrantz U."/>
            <person name="Lin S."/>
            <person name="Lindquist E."/>
            <person name="Lipzen A."/>
            <person name="Lu C."/>
            <person name="Luna E."/>
            <person name="Martienssen R."/>
            <person name="Minamino N."/>
            <person name="Mizutani M."/>
            <person name="Mizutani M."/>
            <person name="Mochizuki N."/>
            <person name="Monte I."/>
            <person name="Mosher R."/>
            <person name="Nagasaki H."/>
            <person name="Nakagami H."/>
            <person name="Naramoto S."/>
            <person name="Nishitani K."/>
            <person name="Ohtani M."/>
            <person name="Okamoto T."/>
            <person name="Okumura M."/>
            <person name="Phillips J."/>
            <person name="Pollak B."/>
            <person name="Reinders A."/>
            <person name="Roevekamp M."/>
            <person name="Sano R."/>
            <person name="Sawa S."/>
            <person name="Schmid M."/>
            <person name="Shirakawa M."/>
            <person name="Solano R."/>
            <person name="Spunde A."/>
            <person name="Suetsugu N."/>
            <person name="Sugano S."/>
            <person name="Sugiyama A."/>
            <person name="Sun R."/>
            <person name="Suzuki Y."/>
            <person name="Takenaka M."/>
            <person name="Takezawa D."/>
            <person name="Tomogane H."/>
            <person name="Tsuzuki M."/>
            <person name="Ueda T."/>
            <person name="Umeda M."/>
            <person name="Ward J."/>
            <person name="Watanabe Y."/>
            <person name="Yazaki K."/>
            <person name="Yokoyama R."/>
            <person name="Yoshitake Y."/>
            <person name="Yotsui I."/>
            <person name="Zachgo S."/>
            <person name="Schmutz J."/>
        </authorList>
    </citation>
    <scope>NUCLEOTIDE SEQUENCE [LARGE SCALE GENOMIC DNA]</scope>
    <source>
        <strain evidence="3">cv. B-3</strain>
    </source>
</reference>
<dbReference type="Gene3D" id="3.80.10.10">
    <property type="entry name" value="Ribonuclease Inhibitor"/>
    <property type="match status" value="1"/>
</dbReference>